<accession>A0ABR3WMM5</accession>
<dbReference type="InterPro" id="IPR036928">
    <property type="entry name" value="AS_sf"/>
</dbReference>
<evidence type="ECO:0000313" key="2">
    <source>
        <dbReference type="EMBL" id="KAL1864769.1"/>
    </source>
</evidence>
<dbReference type="Proteomes" id="UP001583193">
    <property type="component" value="Unassembled WGS sequence"/>
</dbReference>
<proteinExistence type="predicted"/>
<dbReference type="InterPro" id="IPR023631">
    <property type="entry name" value="Amidase_dom"/>
</dbReference>
<comment type="caution">
    <text evidence="2">The sequence shown here is derived from an EMBL/GenBank/DDBJ whole genome shotgun (WGS) entry which is preliminary data.</text>
</comment>
<gene>
    <name evidence="2" type="ORF">Plec18167_009657</name>
</gene>
<evidence type="ECO:0000259" key="1">
    <source>
        <dbReference type="Pfam" id="PF01425"/>
    </source>
</evidence>
<dbReference type="SUPFAM" id="SSF75304">
    <property type="entry name" value="Amidase signature (AS) enzymes"/>
    <property type="match status" value="1"/>
</dbReference>
<name>A0ABR3WMM5_9EURO</name>
<organism evidence="2 3">
    <name type="scientific">Paecilomyces lecythidis</name>
    <dbReference type="NCBI Taxonomy" id="3004212"/>
    <lineage>
        <taxon>Eukaryota</taxon>
        <taxon>Fungi</taxon>
        <taxon>Dikarya</taxon>
        <taxon>Ascomycota</taxon>
        <taxon>Pezizomycotina</taxon>
        <taxon>Eurotiomycetes</taxon>
        <taxon>Eurotiomycetidae</taxon>
        <taxon>Eurotiales</taxon>
        <taxon>Thermoascaceae</taxon>
        <taxon>Paecilomyces</taxon>
    </lineage>
</organism>
<reference evidence="2 3" key="1">
    <citation type="journal article" date="2024" name="IMA Fungus">
        <title>IMA Genome - F19 : A genome assembly and annotation guide to empower mycologists, including annotated draft genome sequences of Ceratocystis pirilliformis, Diaporthe australafricana, Fusarium ophioides, Paecilomyces lecythidis, and Sporothrix stenoceras.</title>
        <authorList>
            <person name="Aylward J."/>
            <person name="Wilson A.M."/>
            <person name="Visagie C.M."/>
            <person name="Spraker J."/>
            <person name="Barnes I."/>
            <person name="Buitendag C."/>
            <person name="Ceriani C."/>
            <person name="Del Mar Angel L."/>
            <person name="du Plessis D."/>
            <person name="Fuchs T."/>
            <person name="Gasser K."/>
            <person name="Kramer D."/>
            <person name="Li W."/>
            <person name="Munsamy K."/>
            <person name="Piso A."/>
            <person name="Price J.L."/>
            <person name="Sonnekus B."/>
            <person name="Thomas C."/>
            <person name="van der Nest A."/>
            <person name="van Dijk A."/>
            <person name="van Heerden A."/>
            <person name="van Vuuren N."/>
            <person name="Yilmaz N."/>
            <person name="Duong T.A."/>
            <person name="van der Merwe N.A."/>
            <person name="Wingfield M.J."/>
            <person name="Wingfield B.D."/>
        </authorList>
    </citation>
    <scope>NUCLEOTIDE SEQUENCE [LARGE SCALE GENOMIC DNA]</scope>
    <source>
        <strain evidence="2 3">CMW 18167</strain>
    </source>
</reference>
<evidence type="ECO:0000313" key="3">
    <source>
        <dbReference type="Proteomes" id="UP001583193"/>
    </source>
</evidence>
<dbReference type="Gene3D" id="3.90.1300.10">
    <property type="entry name" value="Amidase signature (AS) domain"/>
    <property type="match status" value="1"/>
</dbReference>
<dbReference type="Pfam" id="PF01425">
    <property type="entry name" value="Amidase"/>
    <property type="match status" value="1"/>
</dbReference>
<sequence length="474" mass="50823">MVTQLNPDSWQIAMQLDIERMTGKSRGPLHGLPILIKANVGTKDKLETTAGSYALVGAKVPADSTIAAKLREAGMIILGKTDLSQWANFRSYNSSNGWSAYGGQTYDAYFPMQDPSGSSSGSGVASDLGLAFAAIGTETSGSIVSPSEFNNLVGIKPSVGLTSRYLVVPISERQDTVGPMARTVKDAAKVLQVIAGKDTNDNYTMASPFDGSLPDYVGACKVDGLKGKRIGIARNVIELAAKNDSAPIIAAFNEAAQVIASAGATIVEDTNFTSYATYANSSIPETLLQADFVSDIANYFSELELNPNNIHDLAELRDFTQNFPLEDYPNRDTGIWDAALAASINNTSPEFWPMYQTNLYFGGEGGILGALERHSLDAVILPTSMAYPVSALVGAPLITVPLGAYPKDTKVEWNDRGDLVEQGPGTPFGISFMGAKWSEESLIKMAYAFEQKTLVRGKLSHYVQPRTELEDVVV</sequence>
<dbReference type="PANTHER" id="PTHR42678">
    <property type="entry name" value="AMIDASE"/>
    <property type="match status" value="1"/>
</dbReference>
<dbReference type="PANTHER" id="PTHR42678:SF34">
    <property type="entry name" value="OS04G0183300 PROTEIN"/>
    <property type="match status" value="1"/>
</dbReference>
<feature type="domain" description="Amidase" evidence="1">
    <location>
        <begin position="2"/>
        <end position="442"/>
    </location>
</feature>
<protein>
    <recommendedName>
        <fullName evidence="1">Amidase domain-containing protein</fullName>
    </recommendedName>
</protein>
<dbReference type="EMBL" id="JAVDPF010000070">
    <property type="protein sequence ID" value="KAL1864769.1"/>
    <property type="molecule type" value="Genomic_DNA"/>
</dbReference>
<keyword evidence="3" id="KW-1185">Reference proteome</keyword>